<accession>A0A212L6I9</accession>
<name>A0A212L6I9_9BACT</name>
<reference evidence="1" key="1">
    <citation type="submission" date="2016-08" db="EMBL/GenBank/DDBJ databases">
        <authorList>
            <person name="Seilhamer J.J."/>
        </authorList>
    </citation>
    <scope>NUCLEOTIDE SEQUENCE</scope>
    <source>
        <strain evidence="1">86-1</strain>
    </source>
</reference>
<dbReference type="EMBL" id="FMJC01000002">
    <property type="protein sequence ID" value="SCM73171.1"/>
    <property type="molecule type" value="Genomic_DNA"/>
</dbReference>
<organism evidence="1">
    <name type="scientific">uncultured Desulfovibrio sp</name>
    <dbReference type="NCBI Taxonomy" id="167968"/>
    <lineage>
        <taxon>Bacteria</taxon>
        <taxon>Pseudomonadati</taxon>
        <taxon>Thermodesulfobacteriota</taxon>
        <taxon>Desulfovibrionia</taxon>
        <taxon>Desulfovibrionales</taxon>
        <taxon>Desulfovibrionaceae</taxon>
        <taxon>Desulfovibrio</taxon>
        <taxon>environmental samples</taxon>
    </lineage>
</organism>
<sequence>MPLLPEEVPRCATRGTTSSIYVSFAGKQSTACCGQTQFDYSIQAGVNKKLVFGSIYYAIIKIYKKMSVMVIYLTFEFNILCDM</sequence>
<gene>
    <name evidence="1" type="ORF">KL86DES1_21097</name>
</gene>
<protein>
    <submittedName>
        <fullName evidence="1">Uncharacterized protein</fullName>
    </submittedName>
</protein>
<evidence type="ECO:0000313" key="1">
    <source>
        <dbReference type="EMBL" id="SCM73171.1"/>
    </source>
</evidence>
<proteinExistence type="predicted"/>
<dbReference type="AlphaFoldDB" id="A0A212L6I9"/>